<evidence type="ECO:0000256" key="2">
    <source>
        <dbReference type="SAM" id="MobiDB-lite"/>
    </source>
</evidence>
<protein>
    <submittedName>
        <fullName evidence="3">Uncharacterized protein</fullName>
    </submittedName>
</protein>
<feature type="compositionally biased region" description="Basic and acidic residues" evidence="2">
    <location>
        <begin position="31"/>
        <end position="43"/>
    </location>
</feature>
<dbReference type="Proteomes" id="UP000316253">
    <property type="component" value="Unassembled WGS sequence"/>
</dbReference>
<organism evidence="3 4">
    <name type="scientific">Candidatus Berkelbacteria bacterium Gr01-1014_85</name>
    <dbReference type="NCBI Taxonomy" id="2017150"/>
    <lineage>
        <taxon>Bacteria</taxon>
        <taxon>Candidatus Berkelbacteria</taxon>
    </lineage>
</organism>
<comment type="caution">
    <text evidence="3">The sequence shown here is derived from an EMBL/GenBank/DDBJ whole genome shotgun (WGS) entry which is preliminary data.</text>
</comment>
<accession>A0A554JDN5</accession>
<evidence type="ECO:0000313" key="3">
    <source>
        <dbReference type="EMBL" id="TSC66388.1"/>
    </source>
</evidence>
<evidence type="ECO:0000256" key="1">
    <source>
        <dbReference type="SAM" id="Coils"/>
    </source>
</evidence>
<dbReference type="AlphaFoldDB" id="A0A554JDN5"/>
<name>A0A554JDN5_9BACT</name>
<evidence type="ECO:0000313" key="4">
    <source>
        <dbReference type="Proteomes" id="UP000316253"/>
    </source>
</evidence>
<dbReference type="EMBL" id="VMFD01000008">
    <property type="protein sequence ID" value="TSC66388.1"/>
    <property type="molecule type" value="Genomic_DNA"/>
</dbReference>
<feature type="coiled-coil region" evidence="1">
    <location>
        <begin position="129"/>
        <end position="156"/>
    </location>
</feature>
<keyword evidence="1" id="KW-0175">Coiled coil</keyword>
<proteinExistence type="predicted"/>
<reference evidence="3 4" key="1">
    <citation type="submission" date="2017-08" db="EMBL/GenBank/DDBJ databases">
        <title>Mechanisms for carbon and nitrogen cycling indicate functional differentiation within the Candidate Phyla Radiation.</title>
        <authorList>
            <person name="Danczak R.E."/>
            <person name="Johnston M.D."/>
            <person name="Kenah C."/>
            <person name="Slattery M."/>
            <person name="Wrighton K.C."/>
            <person name="Wilkins M.J."/>
        </authorList>
    </citation>
    <scope>NUCLEOTIDE SEQUENCE [LARGE SCALE GENOMIC DNA]</scope>
    <source>
        <strain evidence="3">Gr01-1014_85</strain>
    </source>
</reference>
<sequence>MAEEQGNMWPEPESIRGAIEGVVNPEYDTLKSDQQHVDLDSRSAGEVGLDEQIDGGYLRRSLMRDPDEGPDYRGINDKAVITKGGRPDKIPDFEPEERYQEAPKSPAARAAKQLKSSLRNLFIPENEEIENSKNVINQLIKQVDSLSELALSLTEKEQYKQGEVLGRREFHGLHHIVETWGNVMALRDRLERLGTPLDTADVAYALLALAYHDVDQTVIKIDGVPKSDDELRNFTEQLRGTKSLTELTALQAAMKQRPEDPGLMSRGRAVGAVETASAQALIANLEQEFLPARANEGERELIRQTLTSAIMATQPGFMREYIVYQPNLTQSAIEAGSKPEGMTAENFAAHQRFAERVRGLVAFADLATSAMQPELAMQQCVALRIEDSLFFNQLVNLSLADRDGQAELSATQILSNWQSQPELGEAVRQQLVTWLQQQDGFLEGQRRQINGESVTVPVPGKAGETETLSAPTYSLDRLLANLSVADTEPERLESVTAELKADLTARLEKLQETYRELRQKLSSNDDWQEELARRLVAALEPTQPLT</sequence>
<feature type="region of interest" description="Disordered" evidence="2">
    <location>
        <begin position="31"/>
        <end position="51"/>
    </location>
</feature>
<gene>
    <name evidence="3" type="ORF">CEO22_120</name>
</gene>